<evidence type="ECO:0000256" key="7">
    <source>
        <dbReference type="SAM" id="MobiDB-lite"/>
    </source>
</evidence>
<protein>
    <recommendedName>
        <fullName evidence="6">Ribosomal RNA small subunit methyltransferase H</fullName>
        <ecNumber evidence="6">2.1.1.199</ecNumber>
    </recommendedName>
    <alternativeName>
        <fullName evidence="6">16S rRNA m(4)C1402 methyltransferase</fullName>
    </alternativeName>
    <alternativeName>
        <fullName evidence="6">rRNA (cytosine-N(4)-)-methyltransferase RsmH</fullName>
    </alternativeName>
</protein>
<comment type="subcellular location">
    <subcellularLocation>
        <location evidence="6">Cytoplasm</location>
    </subcellularLocation>
</comment>
<dbReference type="InterPro" id="IPR002903">
    <property type="entry name" value="RsmH"/>
</dbReference>
<dbReference type="Gene3D" id="1.10.150.170">
    <property type="entry name" value="Putative methyltransferase TM0872, insert domain"/>
    <property type="match status" value="1"/>
</dbReference>
<dbReference type="Pfam" id="PF01795">
    <property type="entry name" value="Methyltransf_5"/>
    <property type="match status" value="1"/>
</dbReference>
<dbReference type="Gene3D" id="3.40.50.150">
    <property type="entry name" value="Vaccinia Virus protein VP39"/>
    <property type="match status" value="1"/>
</dbReference>
<keyword evidence="4 6" id="KW-0808">Transferase</keyword>
<dbReference type="SUPFAM" id="SSF81799">
    <property type="entry name" value="Putative methyltransferase TM0872, insert domain"/>
    <property type="match status" value="1"/>
</dbReference>
<feature type="binding site" evidence="6">
    <location>
        <begin position="61"/>
        <end position="63"/>
    </location>
    <ligand>
        <name>S-adenosyl-L-methionine</name>
        <dbReference type="ChEBI" id="CHEBI:59789"/>
    </ligand>
</feature>
<sequence>MVPVVAKTLPKPQPLNNNHFLGKNEKETTHIPVMVKEVFAILIGERKIKKGVVVDCTVGTGGHLFYLWQNSPPDITFLGIDIDPDAVYFSQSLFQGKRNVIIRQGDYTQLVEILSDLKLQPIIGILFDFGVSKLQLTSAERGFSFSREGPLDMRFSQEGRTALDLIRKVNRKDLERIIFTYGEERSYRRIARAIIEERKRIETTSDLKRVIIQAVKREDKKKLARVFQALRIAVNSELENLERGVTKAIPLLITGGRIVLITYHSLEDRIVKRILKEKKAKKEILVLTPKPLRPTPAEITENPSARSAKLRAAERLPL</sequence>
<feature type="binding site" evidence="6">
    <location>
        <position position="128"/>
    </location>
    <ligand>
        <name>S-adenosyl-L-methionine</name>
        <dbReference type="ChEBI" id="CHEBI:59789"/>
    </ligand>
</feature>
<dbReference type="PANTHER" id="PTHR11265">
    <property type="entry name" value="S-ADENOSYL-METHYLTRANSFERASE MRAW"/>
    <property type="match status" value="1"/>
</dbReference>
<keyword evidence="5 6" id="KW-0949">S-adenosyl-L-methionine</keyword>
<keyword evidence="2 6" id="KW-0698">rRNA processing</keyword>
<dbReference type="EMBL" id="DTMQ01000009">
    <property type="protein sequence ID" value="HGE98676.1"/>
    <property type="molecule type" value="Genomic_DNA"/>
</dbReference>
<reference evidence="8" key="1">
    <citation type="journal article" date="2020" name="mSystems">
        <title>Genome- and Community-Level Interaction Insights into Carbon Utilization and Element Cycling Functions of Hydrothermarchaeota in Hydrothermal Sediment.</title>
        <authorList>
            <person name="Zhou Z."/>
            <person name="Liu Y."/>
            <person name="Xu W."/>
            <person name="Pan J."/>
            <person name="Luo Z.H."/>
            <person name="Li M."/>
        </authorList>
    </citation>
    <scope>NUCLEOTIDE SEQUENCE [LARGE SCALE GENOMIC DNA]</scope>
    <source>
        <strain evidence="8">SpSt-906</strain>
    </source>
</reference>
<comment type="catalytic activity">
    <reaction evidence="6">
        <text>cytidine(1402) in 16S rRNA + S-adenosyl-L-methionine = N(4)-methylcytidine(1402) in 16S rRNA + S-adenosyl-L-homocysteine + H(+)</text>
        <dbReference type="Rhea" id="RHEA:42928"/>
        <dbReference type="Rhea" id="RHEA-COMP:10286"/>
        <dbReference type="Rhea" id="RHEA-COMP:10287"/>
        <dbReference type="ChEBI" id="CHEBI:15378"/>
        <dbReference type="ChEBI" id="CHEBI:57856"/>
        <dbReference type="ChEBI" id="CHEBI:59789"/>
        <dbReference type="ChEBI" id="CHEBI:74506"/>
        <dbReference type="ChEBI" id="CHEBI:82748"/>
        <dbReference type="EC" id="2.1.1.199"/>
    </reaction>
</comment>
<dbReference type="PANTHER" id="PTHR11265:SF0">
    <property type="entry name" value="12S RRNA N4-METHYLCYTIDINE METHYLTRANSFERASE"/>
    <property type="match status" value="1"/>
</dbReference>
<dbReference type="SUPFAM" id="SSF53335">
    <property type="entry name" value="S-adenosyl-L-methionine-dependent methyltransferases"/>
    <property type="match status" value="1"/>
</dbReference>
<evidence type="ECO:0000256" key="2">
    <source>
        <dbReference type="ARBA" id="ARBA00022552"/>
    </source>
</evidence>
<dbReference type="EC" id="2.1.1.199" evidence="6"/>
<organism evidence="8">
    <name type="scientific">candidate division WOR-3 bacterium</name>
    <dbReference type="NCBI Taxonomy" id="2052148"/>
    <lineage>
        <taxon>Bacteria</taxon>
        <taxon>Bacteria division WOR-3</taxon>
    </lineage>
</organism>
<feature type="region of interest" description="Disordered" evidence="7">
    <location>
        <begin position="293"/>
        <end position="318"/>
    </location>
</feature>
<gene>
    <name evidence="6 8" type="primary">rsmH</name>
    <name evidence="8" type="ORF">ENX07_01185</name>
</gene>
<comment type="similarity">
    <text evidence="1 6">Belongs to the methyltransferase superfamily. RsmH family.</text>
</comment>
<dbReference type="AlphaFoldDB" id="A0A7C3YS18"/>
<dbReference type="GO" id="GO:0070475">
    <property type="term" value="P:rRNA base methylation"/>
    <property type="evidence" value="ECO:0007669"/>
    <property type="project" value="UniProtKB-UniRule"/>
</dbReference>
<keyword evidence="3 6" id="KW-0489">Methyltransferase</keyword>
<dbReference type="InterPro" id="IPR023397">
    <property type="entry name" value="SAM-dep_MeTrfase_MraW_recog"/>
</dbReference>
<comment type="caution">
    <text evidence="8">The sequence shown here is derived from an EMBL/GenBank/DDBJ whole genome shotgun (WGS) entry which is preliminary data.</text>
</comment>
<feature type="binding site" evidence="6">
    <location>
        <position position="135"/>
    </location>
    <ligand>
        <name>S-adenosyl-L-methionine</name>
        <dbReference type="ChEBI" id="CHEBI:59789"/>
    </ligand>
</feature>
<proteinExistence type="inferred from homology"/>
<dbReference type="NCBIfam" id="TIGR00006">
    <property type="entry name" value="16S rRNA (cytosine(1402)-N(4))-methyltransferase RsmH"/>
    <property type="match status" value="1"/>
</dbReference>
<dbReference type="InterPro" id="IPR029063">
    <property type="entry name" value="SAM-dependent_MTases_sf"/>
</dbReference>
<evidence type="ECO:0000313" key="8">
    <source>
        <dbReference type="EMBL" id="HGE98676.1"/>
    </source>
</evidence>
<feature type="binding site" evidence="6">
    <location>
        <position position="81"/>
    </location>
    <ligand>
        <name>S-adenosyl-L-methionine</name>
        <dbReference type="ChEBI" id="CHEBI:59789"/>
    </ligand>
</feature>
<feature type="binding site" evidence="6">
    <location>
        <position position="107"/>
    </location>
    <ligand>
        <name>S-adenosyl-L-methionine</name>
        <dbReference type="ChEBI" id="CHEBI:59789"/>
    </ligand>
</feature>
<evidence type="ECO:0000256" key="5">
    <source>
        <dbReference type="ARBA" id="ARBA00022691"/>
    </source>
</evidence>
<name>A0A7C3YS18_UNCW3</name>
<keyword evidence="6" id="KW-0963">Cytoplasm</keyword>
<dbReference type="GO" id="GO:0071424">
    <property type="term" value="F:rRNA (cytosine-N4-)-methyltransferase activity"/>
    <property type="evidence" value="ECO:0007669"/>
    <property type="project" value="UniProtKB-UniRule"/>
</dbReference>
<dbReference type="GO" id="GO:0005737">
    <property type="term" value="C:cytoplasm"/>
    <property type="evidence" value="ECO:0007669"/>
    <property type="project" value="UniProtKB-SubCell"/>
</dbReference>
<evidence type="ECO:0000256" key="4">
    <source>
        <dbReference type="ARBA" id="ARBA00022679"/>
    </source>
</evidence>
<evidence type="ECO:0000256" key="3">
    <source>
        <dbReference type="ARBA" id="ARBA00022603"/>
    </source>
</evidence>
<accession>A0A7C3YS18</accession>
<evidence type="ECO:0000256" key="1">
    <source>
        <dbReference type="ARBA" id="ARBA00010396"/>
    </source>
</evidence>
<evidence type="ECO:0000256" key="6">
    <source>
        <dbReference type="HAMAP-Rule" id="MF_01007"/>
    </source>
</evidence>
<dbReference type="HAMAP" id="MF_01007">
    <property type="entry name" value="16SrRNA_methyltr_H"/>
    <property type="match status" value="1"/>
</dbReference>
<dbReference type="PIRSF" id="PIRSF004486">
    <property type="entry name" value="MraW"/>
    <property type="match status" value="1"/>
</dbReference>
<comment type="function">
    <text evidence="6">Specifically methylates the N4 position of cytidine in position 1402 (C1402) of 16S rRNA.</text>
</comment>